<evidence type="ECO:0000256" key="2">
    <source>
        <dbReference type="PIRSR" id="PIRSR601765-1"/>
    </source>
</evidence>
<reference evidence="4" key="1">
    <citation type="submission" date="2019-08" db="EMBL/GenBank/DDBJ databases">
        <title>Limnoglobus roseus gen. nov., sp. nov., a novel freshwater planctomycete with a giant genome from the family Gemmataceae.</title>
        <authorList>
            <person name="Kulichevskaya I.S."/>
            <person name="Naumoff D.G."/>
            <person name="Miroshnikov K."/>
            <person name="Ivanova A."/>
            <person name="Philippov D.A."/>
            <person name="Hakobyan A."/>
            <person name="Rijpstra I.C."/>
            <person name="Sinninghe Damste J.S."/>
            <person name="Liesack W."/>
            <person name="Dedysh S.N."/>
        </authorList>
    </citation>
    <scope>NUCLEOTIDE SEQUENCE [LARGE SCALE GENOMIC DNA]</scope>
    <source>
        <strain evidence="4">PX52</strain>
    </source>
</reference>
<dbReference type="EMBL" id="CP042425">
    <property type="protein sequence ID" value="QEL13745.1"/>
    <property type="molecule type" value="Genomic_DNA"/>
</dbReference>
<feature type="binding site" evidence="2">
    <location>
        <position position="133"/>
    </location>
    <ligand>
        <name>Zn(2+)</name>
        <dbReference type="ChEBI" id="CHEBI:29105"/>
    </ligand>
</feature>
<dbReference type="SUPFAM" id="SSF53056">
    <property type="entry name" value="beta-carbonic anhydrase, cab"/>
    <property type="match status" value="1"/>
</dbReference>
<gene>
    <name evidence="3" type="ORF">PX52LOC_00603</name>
</gene>
<feature type="binding site" evidence="2">
    <location>
        <position position="77"/>
    </location>
    <ligand>
        <name>Zn(2+)</name>
        <dbReference type="ChEBI" id="CHEBI:29105"/>
    </ligand>
</feature>
<dbReference type="GO" id="GO:0004089">
    <property type="term" value="F:carbonate dehydratase activity"/>
    <property type="evidence" value="ECO:0007669"/>
    <property type="project" value="InterPro"/>
</dbReference>
<evidence type="ECO:0000313" key="4">
    <source>
        <dbReference type="Proteomes" id="UP000324974"/>
    </source>
</evidence>
<evidence type="ECO:0000313" key="3">
    <source>
        <dbReference type="EMBL" id="QEL13745.1"/>
    </source>
</evidence>
<sequence>MFELIYRFDPDAPGGRSPRSAAAARKRLEDGNREFAGLSASSPARIITLNAQALGLARADGSPPIQKPFAVVLGCADARVPIELIFGQAANDLFVVRVAGNVLGAECLGSIDYAVTNLGESLRMLVVLGHSGCGAVTAAVKAFMDPHTYLDFATSHPLRAVIERIMVAVRSAHRALEQVYSQDVEEIPGYATALLETSVVMNAAMTAATVRQEFREKIGPQLDVAYGVYNLATRRVKLSLEDENDITVRLASPPTDSDGFDKLGVLIAGSGMIRRLLRTES</sequence>
<evidence type="ECO:0000256" key="1">
    <source>
        <dbReference type="ARBA" id="ARBA00006217"/>
    </source>
</evidence>
<dbReference type="PANTHER" id="PTHR11002:SF79">
    <property type="entry name" value="CARBONIC ANHYDRASE 2"/>
    <property type="match status" value="1"/>
</dbReference>
<dbReference type="InterPro" id="IPR001765">
    <property type="entry name" value="Carbonic_anhydrase"/>
</dbReference>
<dbReference type="Gene3D" id="3.40.1050.10">
    <property type="entry name" value="Carbonic anhydrase"/>
    <property type="match status" value="1"/>
</dbReference>
<dbReference type="SMART" id="SM00947">
    <property type="entry name" value="Pro_CA"/>
    <property type="match status" value="1"/>
</dbReference>
<protein>
    <submittedName>
        <fullName evidence="3">Carbonic anhydrase</fullName>
    </submittedName>
</protein>
<comment type="cofactor">
    <cofactor evidence="2">
        <name>Zn(2+)</name>
        <dbReference type="ChEBI" id="CHEBI:29105"/>
    </cofactor>
    <text evidence="2">Binds 1 zinc ion per subunit.</text>
</comment>
<dbReference type="Pfam" id="PF00484">
    <property type="entry name" value="Pro_CA"/>
    <property type="match status" value="1"/>
</dbReference>
<dbReference type="InterPro" id="IPR036874">
    <property type="entry name" value="Carbonic_anhydrase_sf"/>
</dbReference>
<dbReference type="GO" id="GO:0008270">
    <property type="term" value="F:zinc ion binding"/>
    <property type="evidence" value="ECO:0007669"/>
    <property type="project" value="InterPro"/>
</dbReference>
<accession>A0A5C1A5W6</accession>
<comment type="similarity">
    <text evidence="1">Belongs to the beta-class carbonic anhydrase family.</text>
</comment>
<dbReference type="OrthoDB" id="9769739at2"/>
<proteinExistence type="inferred from homology"/>
<dbReference type="Proteomes" id="UP000324974">
    <property type="component" value="Chromosome"/>
</dbReference>
<keyword evidence="2" id="KW-0862">Zinc</keyword>
<keyword evidence="2" id="KW-0479">Metal-binding</keyword>
<dbReference type="KEGG" id="lrs:PX52LOC_00603"/>
<feature type="binding site" evidence="2">
    <location>
        <position position="130"/>
    </location>
    <ligand>
        <name>Zn(2+)</name>
        <dbReference type="ChEBI" id="CHEBI:29105"/>
    </ligand>
</feature>
<feature type="binding site" evidence="2">
    <location>
        <position position="75"/>
    </location>
    <ligand>
        <name>Zn(2+)</name>
        <dbReference type="ChEBI" id="CHEBI:29105"/>
    </ligand>
</feature>
<dbReference type="AlphaFoldDB" id="A0A5C1A5W6"/>
<dbReference type="PANTHER" id="PTHR11002">
    <property type="entry name" value="CARBONIC ANHYDRASE"/>
    <property type="match status" value="1"/>
</dbReference>
<name>A0A5C1A5W6_9BACT</name>
<keyword evidence="4" id="KW-1185">Reference proteome</keyword>
<organism evidence="3 4">
    <name type="scientific">Limnoglobus roseus</name>
    <dbReference type="NCBI Taxonomy" id="2598579"/>
    <lineage>
        <taxon>Bacteria</taxon>
        <taxon>Pseudomonadati</taxon>
        <taxon>Planctomycetota</taxon>
        <taxon>Planctomycetia</taxon>
        <taxon>Gemmatales</taxon>
        <taxon>Gemmataceae</taxon>
        <taxon>Limnoglobus</taxon>
    </lineage>
</organism>
<dbReference type="RefSeq" id="WP_149108691.1">
    <property type="nucleotide sequence ID" value="NZ_CP042425.1"/>
</dbReference>